<accession>A0AAV4MF69</accession>
<dbReference type="EMBL" id="BPLR01002053">
    <property type="protein sequence ID" value="GIX69464.1"/>
    <property type="molecule type" value="Genomic_DNA"/>
</dbReference>
<dbReference type="Proteomes" id="UP001054945">
    <property type="component" value="Unassembled WGS sequence"/>
</dbReference>
<comment type="caution">
    <text evidence="1">The sequence shown here is derived from an EMBL/GenBank/DDBJ whole genome shotgun (WGS) entry which is preliminary data.</text>
</comment>
<proteinExistence type="predicted"/>
<evidence type="ECO:0000313" key="1">
    <source>
        <dbReference type="EMBL" id="GIX69464.1"/>
    </source>
</evidence>
<evidence type="ECO:0000313" key="2">
    <source>
        <dbReference type="Proteomes" id="UP001054945"/>
    </source>
</evidence>
<keyword evidence="2" id="KW-1185">Reference proteome</keyword>
<dbReference type="AlphaFoldDB" id="A0AAV4MF69"/>
<name>A0AAV4MF69_CAEEX</name>
<organism evidence="1 2">
    <name type="scientific">Caerostris extrusa</name>
    <name type="common">Bark spider</name>
    <name type="synonym">Caerostris bankana</name>
    <dbReference type="NCBI Taxonomy" id="172846"/>
    <lineage>
        <taxon>Eukaryota</taxon>
        <taxon>Metazoa</taxon>
        <taxon>Ecdysozoa</taxon>
        <taxon>Arthropoda</taxon>
        <taxon>Chelicerata</taxon>
        <taxon>Arachnida</taxon>
        <taxon>Araneae</taxon>
        <taxon>Araneomorphae</taxon>
        <taxon>Entelegynae</taxon>
        <taxon>Araneoidea</taxon>
        <taxon>Araneidae</taxon>
        <taxon>Caerostris</taxon>
    </lineage>
</organism>
<protein>
    <submittedName>
        <fullName evidence="1">Uncharacterized protein</fullName>
    </submittedName>
</protein>
<sequence>MDLPSCDNLKIWIRGKFNKHNIYGQPPLEHLALTSKSSLNEKGPKDGVVNVKRTLEFQALSLTFICRLVGSSKLGGMKKGERKKRLLKGLRTFEQWCDSLVESLCHLQNCT</sequence>
<gene>
    <name evidence="1" type="ORF">CEXT_253721</name>
</gene>
<reference evidence="1 2" key="1">
    <citation type="submission" date="2021-06" db="EMBL/GenBank/DDBJ databases">
        <title>Caerostris extrusa draft genome.</title>
        <authorList>
            <person name="Kono N."/>
            <person name="Arakawa K."/>
        </authorList>
    </citation>
    <scope>NUCLEOTIDE SEQUENCE [LARGE SCALE GENOMIC DNA]</scope>
</reference>